<dbReference type="STRING" id="1220926.S2JXX4"/>
<name>S2JXX4_MUCC1</name>
<accession>S2JXX4</accession>
<dbReference type="VEuPathDB" id="FungiDB:HMPREF1544_08573"/>
<dbReference type="InParanoid" id="S2JXX4"/>
<dbReference type="EMBL" id="KE124032">
    <property type="protein sequence ID" value="EPB84700.1"/>
    <property type="molecule type" value="Genomic_DNA"/>
</dbReference>
<protein>
    <submittedName>
        <fullName evidence="1">Uncharacterized protein</fullName>
    </submittedName>
</protein>
<dbReference type="AlphaFoldDB" id="S2JXX4"/>
<keyword evidence="2" id="KW-1185">Reference proteome</keyword>
<dbReference type="OrthoDB" id="17687at2759"/>
<organism evidence="1 2">
    <name type="scientific">Mucor circinelloides f. circinelloides (strain 1006PhL)</name>
    <name type="common">Mucormycosis agent</name>
    <name type="synonym">Calyptromyces circinelloides</name>
    <dbReference type="NCBI Taxonomy" id="1220926"/>
    <lineage>
        <taxon>Eukaryota</taxon>
        <taxon>Fungi</taxon>
        <taxon>Fungi incertae sedis</taxon>
        <taxon>Mucoromycota</taxon>
        <taxon>Mucoromycotina</taxon>
        <taxon>Mucoromycetes</taxon>
        <taxon>Mucorales</taxon>
        <taxon>Mucorineae</taxon>
        <taxon>Mucoraceae</taxon>
        <taxon>Mucor</taxon>
    </lineage>
</organism>
<reference evidence="2" key="1">
    <citation type="submission" date="2013-05" db="EMBL/GenBank/DDBJ databases">
        <title>The Genome sequence of Mucor circinelloides f. circinelloides 1006PhL.</title>
        <authorList>
            <consortium name="The Broad Institute Genomics Platform"/>
            <person name="Cuomo C."/>
            <person name="Earl A."/>
            <person name="Findley K."/>
            <person name="Lee S.C."/>
            <person name="Walker B."/>
            <person name="Young S."/>
            <person name="Zeng Q."/>
            <person name="Gargeya S."/>
            <person name="Fitzgerald M."/>
            <person name="Haas B."/>
            <person name="Abouelleil A."/>
            <person name="Allen A.W."/>
            <person name="Alvarado L."/>
            <person name="Arachchi H.M."/>
            <person name="Berlin A.M."/>
            <person name="Chapman S.B."/>
            <person name="Gainer-Dewar J."/>
            <person name="Goldberg J."/>
            <person name="Griggs A."/>
            <person name="Gujja S."/>
            <person name="Hansen M."/>
            <person name="Howarth C."/>
            <person name="Imamovic A."/>
            <person name="Ireland A."/>
            <person name="Larimer J."/>
            <person name="McCowan C."/>
            <person name="Murphy C."/>
            <person name="Pearson M."/>
            <person name="Poon T.W."/>
            <person name="Priest M."/>
            <person name="Roberts A."/>
            <person name="Saif S."/>
            <person name="Shea T."/>
            <person name="Sisk P."/>
            <person name="Sykes S."/>
            <person name="Wortman J."/>
            <person name="Nusbaum C."/>
            <person name="Birren B."/>
        </authorList>
    </citation>
    <scope>NUCLEOTIDE SEQUENCE [LARGE SCALE GENOMIC DNA]</scope>
    <source>
        <strain evidence="2">1006PhL</strain>
    </source>
</reference>
<sequence>MTEFHAATAGVPQNVFTLPTPTDITLTPFWTTILQKDNFLLQRSSSPGNYLFRNLVSTIANV</sequence>
<evidence type="ECO:0000313" key="1">
    <source>
        <dbReference type="EMBL" id="EPB84700.1"/>
    </source>
</evidence>
<gene>
    <name evidence="1" type="ORF">HMPREF1544_08573</name>
</gene>
<proteinExistence type="predicted"/>
<dbReference type="Proteomes" id="UP000014254">
    <property type="component" value="Unassembled WGS sequence"/>
</dbReference>
<evidence type="ECO:0000313" key="2">
    <source>
        <dbReference type="Proteomes" id="UP000014254"/>
    </source>
</evidence>